<feature type="non-terminal residue" evidence="4">
    <location>
        <position position="231"/>
    </location>
</feature>
<dbReference type="CDD" id="cd00063">
    <property type="entry name" value="FN3"/>
    <property type="match status" value="2"/>
</dbReference>
<dbReference type="KEGG" id="lak:106172855"/>
<dbReference type="PROSITE" id="PS50853">
    <property type="entry name" value="FN3"/>
    <property type="match status" value="2"/>
</dbReference>
<dbReference type="SMART" id="SM00060">
    <property type="entry name" value="FN3"/>
    <property type="match status" value="1"/>
</dbReference>
<dbReference type="RefSeq" id="XP_013409221.1">
    <property type="nucleotide sequence ID" value="XM_013553767.2"/>
</dbReference>
<dbReference type="InterPro" id="IPR050964">
    <property type="entry name" value="Striated_Muscle_Regulatory"/>
</dbReference>
<gene>
    <name evidence="4" type="primary">LOC106172855</name>
</gene>
<dbReference type="Gene3D" id="2.60.40.10">
    <property type="entry name" value="Immunoglobulins"/>
    <property type="match status" value="2"/>
</dbReference>
<evidence type="ECO:0000313" key="3">
    <source>
        <dbReference type="Proteomes" id="UP000085678"/>
    </source>
</evidence>
<dbReference type="OrthoDB" id="6272991at2759"/>
<dbReference type="PANTHER" id="PTHR13817">
    <property type="entry name" value="TITIN"/>
    <property type="match status" value="1"/>
</dbReference>
<reference evidence="4" key="1">
    <citation type="submission" date="2025-08" db="UniProtKB">
        <authorList>
            <consortium name="RefSeq"/>
        </authorList>
    </citation>
    <scope>IDENTIFICATION</scope>
    <source>
        <tissue evidence="4">Gonads</tissue>
    </source>
</reference>
<feature type="domain" description="Fibronectin type-III" evidence="2">
    <location>
        <begin position="80"/>
        <end position="177"/>
    </location>
</feature>
<sequence>MWTPPPNETCLIDYVVEMTESDGQNSVKELIKGYQSTEKNITGLKKYWSYDIKVKANTTAGPSMPSPLITKRTLEDTPGPPARVNASCDVCYNNMTVTWEAPTRENKNGIITGYVLYYISTDGKISKNKEISGSQNSSTITSLSAEKSYQVKVAARTSVGEGENKTAPTNVKLTSGPPIFVALANTFAKVSTASVEDARKQISLQVPSSPFGSENGIVRNISVIVAEDSEA</sequence>
<protein>
    <submittedName>
        <fullName evidence="4">Receptor-type tyrosine-protein phosphatase delta-like</fullName>
    </submittedName>
</protein>
<dbReference type="Pfam" id="PF00041">
    <property type="entry name" value="fn3"/>
    <property type="match status" value="1"/>
</dbReference>
<dbReference type="PRINTS" id="PR00014">
    <property type="entry name" value="FNTYPEIII"/>
</dbReference>
<dbReference type="GeneID" id="106172855"/>
<dbReference type="InterPro" id="IPR036116">
    <property type="entry name" value="FN3_sf"/>
</dbReference>
<evidence type="ECO:0000256" key="1">
    <source>
        <dbReference type="ARBA" id="ARBA00022737"/>
    </source>
</evidence>
<dbReference type="STRING" id="7574.A0A1S3JGF1"/>
<feature type="domain" description="Fibronectin type-III" evidence="2">
    <location>
        <begin position="1"/>
        <end position="76"/>
    </location>
</feature>
<dbReference type="InterPro" id="IPR013783">
    <property type="entry name" value="Ig-like_fold"/>
</dbReference>
<name>A0A1S3JGF1_LINAN</name>
<evidence type="ECO:0000259" key="2">
    <source>
        <dbReference type="PROSITE" id="PS50853"/>
    </source>
</evidence>
<dbReference type="Proteomes" id="UP000085678">
    <property type="component" value="Unplaced"/>
</dbReference>
<dbReference type="SUPFAM" id="SSF49265">
    <property type="entry name" value="Fibronectin type III"/>
    <property type="match status" value="1"/>
</dbReference>
<keyword evidence="1" id="KW-0677">Repeat</keyword>
<organism evidence="3 4">
    <name type="scientific">Lingula anatina</name>
    <name type="common">Brachiopod</name>
    <name type="synonym">Lingula unguis</name>
    <dbReference type="NCBI Taxonomy" id="7574"/>
    <lineage>
        <taxon>Eukaryota</taxon>
        <taxon>Metazoa</taxon>
        <taxon>Spiralia</taxon>
        <taxon>Lophotrochozoa</taxon>
        <taxon>Brachiopoda</taxon>
        <taxon>Linguliformea</taxon>
        <taxon>Lingulata</taxon>
        <taxon>Lingulida</taxon>
        <taxon>Linguloidea</taxon>
        <taxon>Lingulidae</taxon>
        <taxon>Lingula</taxon>
    </lineage>
</organism>
<proteinExistence type="predicted"/>
<evidence type="ECO:0000313" key="4">
    <source>
        <dbReference type="RefSeq" id="XP_013409221.1"/>
    </source>
</evidence>
<dbReference type="InterPro" id="IPR003961">
    <property type="entry name" value="FN3_dom"/>
</dbReference>
<dbReference type="AlphaFoldDB" id="A0A1S3JGF1"/>
<dbReference type="InParanoid" id="A0A1S3JGF1"/>
<dbReference type="PANTHER" id="PTHR13817:SF166">
    <property type="entry name" value="NEURONAL IGCAM-RELATED"/>
    <property type="match status" value="1"/>
</dbReference>
<accession>A0A1S3JGF1</accession>
<keyword evidence="3" id="KW-1185">Reference proteome</keyword>